<keyword evidence="6" id="KW-1185">Reference proteome</keyword>
<name>U6RP56_9BACT</name>
<evidence type="ECO:0000256" key="4">
    <source>
        <dbReference type="SAM" id="SignalP"/>
    </source>
</evidence>
<comment type="caution">
    <text evidence="5">The sequence shown here is derived from an EMBL/GenBank/DDBJ whole genome shotgun (WGS) entry which is preliminary data.</text>
</comment>
<dbReference type="SMART" id="SM00028">
    <property type="entry name" value="TPR"/>
    <property type="match status" value="5"/>
</dbReference>
<dbReference type="InterPro" id="IPR019734">
    <property type="entry name" value="TPR_rpt"/>
</dbReference>
<feature type="chain" id="PRO_5004680262" evidence="4">
    <location>
        <begin position="19"/>
        <end position="450"/>
    </location>
</feature>
<gene>
    <name evidence="5" type="ORF">HMPREF1534_00234</name>
</gene>
<dbReference type="InterPro" id="IPR011990">
    <property type="entry name" value="TPR-like_helical_dom_sf"/>
</dbReference>
<evidence type="ECO:0000256" key="3">
    <source>
        <dbReference type="PROSITE-ProRule" id="PRU00339"/>
    </source>
</evidence>
<dbReference type="AlphaFoldDB" id="U6RP56"/>
<dbReference type="SUPFAM" id="SSF48452">
    <property type="entry name" value="TPR-like"/>
    <property type="match status" value="2"/>
</dbReference>
<dbReference type="OrthoDB" id="1047513at2"/>
<keyword evidence="2 3" id="KW-0802">TPR repeat</keyword>
<dbReference type="Proteomes" id="UP000017831">
    <property type="component" value="Unassembled WGS sequence"/>
</dbReference>
<feature type="repeat" description="TPR" evidence="3">
    <location>
        <begin position="356"/>
        <end position="389"/>
    </location>
</feature>
<dbReference type="InterPro" id="IPR051012">
    <property type="entry name" value="CellSynth/LPSAsmb/PSIAsmb"/>
</dbReference>
<dbReference type="Pfam" id="PF13181">
    <property type="entry name" value="TPR_8"/>
    <property type="match status" value="2"/>
</dbReference>
<dbReference type="STRING" id="1121098.HMPREF1534_00234"/>
<dbReference type="PANTHER" id="PTHR45586:SF1">
    <property type="entry name" value="LIPOPOLYSACCHARIDE ASSEMBLY PROTEIN B"/>
    <property type="match status" value="1"/>
</dbReference>
<feature type="repeat" description="TPR" evidence="3">
    <location>
        <begin position="81"/>
        <end position="114"/>
    </location>
</feature>
<reference evidence="5 6" key="1">
    <citation type="submission" date="2013-04" db="EMBL/GenBank/DDBJ databases">
        <title>The Genome Sequence of Bacteroides massiliensis DSM 17679.</title>
        <authorList>
            <consortium name="The Broad Institute Genomics Platform"/>
            <person name="Earl A."/>
            <person name="Ward D."/>
            <person name="Feldgarden M."/>
            <person name="Gevers D."/>
            <person name="Martens E."/>
            <person name="Fenner L."/>
            <person name="Roux V."/>
            <person name="Mallet M.N."/>
            <person name="Raoult D."/>
            <person name="Walker B."/>
            <person name="Young S."/>
            <person name="Zeng Q."/>
            <person name="Gargeya S."/>
            <person name="Fitzgerald M."/>
            <person name="Haas B."/>
            <person name="Abouelleil A."/>
            <person name="Allen A.W."/>
            <person name="Alvarado L."/>
            <person name="Arachchi H.M."/>
            <person name="Berlin A.M."/>
            <person name="Chapman S.B."/>
            <person name="Gainer-Dewar J."/>
            <person name="Goldberg J."/>
            <person name="Griggs A."/>
            <person name="Gujja S."/>
            <person name="Hansen M."/>
            <person name="Howarth C."/>
            <person name="Imamovic A."/>
            <person name="Ireland A."/>
            <person name="Larimer J."/>
            <person name="McCowan C."/>
            <person name="Murphy C."/>
            <person name="Pearson M."/>
            <person name="Poon T.W."/>
            <person name="Priest M."/>
            <person name="Roberts A."/>
            <person name="Saif S."/>
            <person name="Shea T."/>
            <person name="Sisk P."/>
            <person name="Sykes S."/>
            <person name="Wortman J."/>
            <person name="Nusbaum C."/>
            <person name="Birren B."/>
        </authorList>
    </citation>
    <scope>NUCLEOTIDE SEQUENCE [LARGE SCALE GENOMIC DNA]</scope>
    <source>
        <strain evidence="6">B84634 / Timone 84634 / DSM 17679 / JCM 13223</strain>
    </source>
</reference>
<protein>
    <submittedName>
        <fullName evidence="5">Uncharacterized protein</fullName>
    </submittedName>
</protein>
<keyword evidence="4" id="KW-0732">Signal</keyword>
<evidence type="ECO:0000313" key="5">
    <source>
        <dbReference type="EMBL" id="EOA58270.1"/>
    </source>
</evidence>
<organism evidence="5 6">
    <name type="scientific">Phocaeicola massiliensis B84634 = Timone 84634 = DSM 17679 = JCM 13223</name>
    <dbReference type="NCBI Taxonomy" id="1121098"/>
    <lineage>
        <taxon>Bacteria</taxon>
        <taxon>Pseudomonadati</taxon>
        <taxon>Bacteroidota</taxon>
        <taxon>Bacteroidia</taxon>
        <taxon>Bacteroidales</taxon>
        <taxon>Bacteroidaceae</taxon>
        <taxon>Phocaeicola</taxon>
    </lineage>
</organism>
<dbReference type="Gene3D" id="1.25.40.10">
    <property type="entry name" value="Tetratricopeptide repeat domain"/>
    <property type="match status" value="3"/>
</dbReference>
<dbReference type="eggNOG" id="COG0457">
    <property type="taxonomic scope" value="Bacteria"/>
</dbReference>
<dbReference type="PROSITE" id="PS50005">
    <property type="entry name" value="TPR"/>
    <property type="match status" value="2"/>
</dbReference>
<accession>U6RP56</accession>
<dbReference type="GeneID" id="60063685"/>
<evidence type="ECO:0000256" key="2">
    <source>
        <dbReference type="ARBA" id="ARBA00022803"/>
    </source>
</evidence>
<dbReference type="EMBL" id="AQHY01000004">
    <property type="protein sequence ID" value="EOA58270.1"/>
    <property type="molecule type" value="Genomic_DNA"/>
</dbReference>
<evidence type="ECO:0000256" key="1">
    <source>
        <dbReference type="ARBA" id="ARBA00022737"/>
    </source>
</evidence>
<dbReference type="PANTHER" id="PTHR45586">
    <property type="entry name" value="TPR REPEAT-CONTAINING PROTEIN PA4667"/>
    <property type="match status" value="1"/>
</dbReference>
<dbReference type="RefSeq" id="WP_005935976.1">
    <property type="nucleotide sequence ID" value="NZ_KB890364.1"/>
</dbReference>
<proteinExistence type="predicted"/>
<dbReference type="HOGENOM" id="CLU_052336_0_0_10"/>
<sequence length="450" mass="52383">MKSFVTLMLCLLSMTTFAQVHDEITSAMEEFDYDKVINLISPGTKDSLLLSTRIQALKAMNRYPEAIVDLTSLFVKDTTDTKILIDLAECYKLMGSPRQAADYYRKAVSLRPNNKFFRLQYIRSLLNAENFKEARDACHGWLEQDTVSATGYKYLGQAYEGMQDIPNAFFSYNVAYRRDSLDAQTVARIANIFNNNRQFTDAIDVTECYRLSDTTSVDVNRQNAKAYCMLKDYKKAIERYESLKRMGDRSFLTFYYLGISYYGDNWFYGSYDNLKEAYAKNSTDINVLYYYAKSCSRTSWKKEGVEFMEKAVEIATPGDSILERLYKGLAECYGYAGESYKKIEVMNRLYKLNKDYKLFYSIARAYDSNKDYENAIHFYEKFMSLTPKNQRFPYDEEGKIIESATTMYQIAEKRVKKIREEDFFRNGAPDDFFVVPKKIDIKKDTVAGKQ</sequence>
<feature type="signal peptide" evidence="4">
    <location>
        <begin position="1"/>
        <end position="18"/>
    </location>
</feature>
<keyword evidence="1" id="KW-0677">Repeat</keyword>
<evidence type="ECO:0000313" key="6">
    <source>
        <dbReference type="Proteomes" id="UP000017831"/>
    </source>
</evidence>
<dbReference type="PATRIC" id="fig|1121098.3.peg.234"/>